<feature type="transmembrane region" description="Helical" evidence="7">
    <location>
        <begin position="332"/>
        <end position="350"/>
    </location>
</feature>
<feature type="transmembrane region" description="Helical" evidence="7">
    <location>
        <begin position="277"/>
        <end position="295"/>
    </location>
</feature>
<feature type="transmembrane region" description="Helical" evidence="7">
    <location>
        <begin position="252"/>
        <end position="268"/>
    </location>
</feature>
<dbReference type="CDD" id="cd06174">
    <property type="entry name" value="MFS"/>
    <property type="match status" value="1"/>
</dbReference>
<keyword evidence="3" id="KW-1003">Cell membrane</keyword>
<dbReference type="InterPro" id="IPR036259">
    <property type="entry name" value="MFS_trans_sf"/>
</dbReference>
<feature type="transmembrane region" description="Helical" evidence="7">
    <location>
        <begin position="210"/>
        <end position="232"/>
    </location>
</feature>
<reference evidence="9 10" key="1">
    <citation type="journal article" date="2020" name="Biotechnol. Biofuels">
        <title>New insights from the biogas microbiome by comprehensive genome-resolved metagenomics of nearly 1600 species originating from multiple anaerobic digesters.</title>
        <authorList>
            <person name="Campanaro S."/>
            <person name="Treu L."/>
            <person name="Rodriguez-R L.M."/>
            <person name="Kovalovszki A."/>
            <person name="Ziels R.M."/>
            <person name="Maus I."/>
            <person name="Zhu X."/>
            <person name="Kougias P.G."/>
            <person name="Basile A."/>
            <person name="Luo G."/>
            <person name="Schluter A."/>
            <person name="Konstantinidis K.T."/>
            <person name="Angelidaki I."/>
        </authorList>
    </citation>
    <scope>NUCLEOTIDE SEQUENCE [LARGE SCALE GENOMIC DNA]</scope>
    <source>
        <strain evidence="9">AS05jafATM_4</strain>
    </source>
</reference>
<gene>
    <name evidence="9" type="ORF">GX523_19415</name>
</gene>
<feature type="transmembrane region" description="Helical" evidence="7">
    <location>
        <begin position="162"/>
        <end position="180"/>
    </location>
</feature>
<dbReference type="GO" id="GO:0022857">
    <property type="term" value="F:transmembrane transporter activity"/>
    <property type="evidence" value="ECO:0007669"/>
    <property type="project" value="InterPro"/>
</dbReference>
<keyword evidence="5 7" id="KW-1133">Transmembrane helix</keyword>
<evidence type="ECO:0000256" key="2">
    <source>
        <dbReference type="ARBA" id="ARBA00022448"/>
    </source>
</evidence>
<dbReference type="Proteomes" id="UP000553059">
    <property type="component" value="Unassembled WGS sequence"/>
</dbReference>
<feature type="transmembrane region" description="Helical" evidence="7">
    <location>
        <begin position="301"/>
        <end position="320"/>
    </location>
</feature>
<dbReference type="Pfam" id="PF07690">
    <property type="entry name" value="MFS_1"/>
    <property type="match status" value="1"/>
</dbReference>
<dbReference type="InterPro" id="IPR050189">
    <property type="entry name" value="MFS_Efflux_Transporters"/>
</dbReference>
<keyword evidence="6 7" id="KW-0472">Membrane</keyword>
<feature type="transmembrane region" description="Helical" evidence="7">
    <location>
        <begin position="73"/>
        <end position="100"/>
    </location>
</feature>
<protein>
    <submittedName>
        <fullName evidence="9">MFS transporter</fullName>
    </submittedName>
</protein>
<dbReference type="SUPFAM" id="SSF103473">
    <property type="entry name" value="MFS general substrate transporter"/>
    <property type="match status" value="1"/>
</dbReference>
<name>A0A7C7D8F4_9FIRM</name>
<accession>A0A7C7D8F4</accession>
<evidence type="ECO:0000313" key="10">
    <source>
        <dbReference type="Proteomes" id="UP000553059"/>
    </source>
</evidence>
<evidence type="ECO:0000259" key="8">
    <source>
        <dbReference type="PROSITE" id="PS50850"/>
    </source>
</evidence>
<feature type="transmembrane region" description="Helical" evidence="7">
    <location>
        <begin position="362"/>
        <end position="383"/>
    </location>
</feature>
<comment type="subcellular location">
    <subcellularLocation>
        <location evidence="1">Cell membrane</location>
        <topology evidence="1">Multi-pass membrane protein</topology>
    </subcellularLocation>
</comment>
<evidence type="ECO:0000256" key="7">
    <source>
        <dbReference type="SAM" id="Phobius"/>
    </source>
</evidence>
<feature type="transmembrane region" description="Helical" evidence="7">
    <location>
        <begin position="106"/>
        <end position="124"/>
    </location>
</feature>
<dbReference type="AlphaFoldDB" id="A0A7C7D8F4"/>
<proteinExistence type="predicted"/>
<keyword evidence="4 7" id="KW-0812">Transmembrane</keyword>
<evidence type="ECO:0000313" key="9">
    <source>
        <dbReference type="EMBL" id="HHY28874.1"/>
    </source>
</evidence>
<keyword evidence="2" id="KW-0813">Transport</keyword>
<dbReference type="EMBL" id="DUTF01000409">
    <property type="protein sequence ID" value="HHY28874.1"/>
    <property type="molecule type" value="Genomic_DNA"/>
</dbReference>
<evidence type="ECO:0000256" key="1">
    <source>
        <dbReference type="ARBA" id="ARBA00004651"/>
    </source>
</evidence>
<comment type="caution">
    <text evidence="9">The sequence shown here is derived from an EMBL/GenBank/DDBJ whole genome shotgun (WGS) entry which is preliminary data.</text>
</comment>
<dbReference type="PANTHER" id="PTHR43124">
    <property type="entry name" value="PURINE EFFLUX PUMP PBUE"/>
    <property type="match status" value="1"/>
</dbReference>
<dbReference type="PANTHER" id="PTHR43124:SF3">
    <property type="entry name" value="CHLORAMPHENICOL EFFLUX PUMP RV0191"/>
    <property type="match status" value="1"/>
</dbReference>
<evidence type="ECO:0000256" key="4">
    <source>
        <dbReference type="ARBA" id="ARBA00022692"/>
    </source>
</evidence>
<feature type="transmembrane region" description="Helical" evidence="7">
    <location>
        <begin position="44"/>
        <end position="66"/>
    </location>
</feature>
<sequence>MKRKAWIVMLTAFLAGISLAWVQNKIPPVILTLMETFEISMATAGWLSSIFSIMAIITAIPAAYILNKLGPKYCGLIALGCAILGSFIGAFSSTLTTLFISRIIEGLGLGVIAVVAPALISMWFPPEKRGLPMGIWGAWQMVAQSATFFLGEYLTLKYGWQGMWWFGVSLCLLSFILYGLKVASPPGELNYADVETVDVSIWEGFKSPSVWLLAGAAFSFCVACFGWCTWTAPFWSETFGWDIGVSNQYVGYIYMLEIPIVALIGWFLDRVTNRKRVGVIVTLFYSIILFISFRMQSPQFILAFVILYPILEGAIPTVLWTITPQAVKKPELAGIALAVLVMGMNLGMVFGPPITGAVVEAYGWAAGTIPITIASLISMALIAKAKIYAHTSTSG</sequence>
<organism evidence="9 10">
    <name type="scientific">Desulfitobacterium dehalogenans</name>
    <dbReference type="NCBI Taxonomy" id="36854"/>
    <lineage>
        <taxon>Bacteria</taxon>
        <taxon>Bacillati</taxon>
        <taxon>Bacillota</taxon>
        <taxon>Clostridia</taxon>
        <taxon>Eubacteriales</taxon>
        <taxon>Desulfitobacteriaceae</taxon>
        <taxon>Desulfitobacterium</taxon>
    </lineage>
</organism>
<evidence type="ECO:0000256" key="5">
    <source>
        <dbReference type="ARBA" id="ARBA00022989"/>
    </source>
</evidence>
<evidence type="ECO:0000256" key="6">
    <source>
        <dbReference type="ARBA" id="ARBA00023136"/>
    </source>
</evidence>
<dbReference type="GO" id="GO:0005886">
    <property type="term" value="C:plasma membrane"/>
    <property type="evidence" value="ECO:0007669"/>
    <property type="project" value="UniProtKB-SubCell"/>
</dbReference>
<dbReference type="InterPro" id="IPR020846">
    <property type="entry name" value="MFS_dom"/>
</dbReference>
<dbReference type="InterPro" id="IPR011701">
    <property type="entry name" value="MFS"/>
</dbReference>
<dbReference type="PROSITE" id="PS50850">
    <property type="entry name" value="MFS"/>
    <property type="match status" value="1"/>
</dbReference>
<dbReference type="Gene3D" id="1.20.1250.20">
    <property type="entry name" value="MFS general substrate transporter like domains"/>
    <property type="match status" value="1"/>
</dbReference>
<evidence type="ECO:0000256" key="3">
    <source>
        <dbReference type="ARBA" id="ARBA00022475"/>
    </source>
</evidence>
<feature type="domain" description="Major facilitator superfamily (MFS) profile" evidence="8">
    <location>
        <begin position="4"/>
        <end position="392"/>
    </location>
</feature>